<dbReference type="PROSITE" id="PS51440">
    <property type="entry name" value="TIM_2"/>
    <property type="match status" value="1"/>
</dbReference>
<dbReference type="GO" id="GO:0046166">
    <property type="term" value="P:glyceraldehyde-3-phosphate biosynthetic process"/>
    <property type="evidence" value="ECO:0007669"/>
    <property type="project" value="TreeGrafter"/>
</dbReference>
<sequence length="349" mass="38685">MKMLYVLTLVSLKFNSETLKITAPLVPHALQMDRIREAIKLIGPGGRAHASTEYPQDRKFFVGGNWKMNGSKKENDKLIEMLTHAKIDPNTEVLVAPPSLYLPSVREKLDKRFHVAAQNCYKVPSGAFTGEVSKLDKDWSRFLKSALICIHVASHFSPAMLKDVGCDWVILGHSERRHILMETDQDPTMFSHLKNSVSLFSVTSQLVGEKTNHAISAGVNVIACIGEKLEEREAGKTEEVCFRQMEAIRKNLSSADMWNHIVIAYEPVWAIGTGKTATEQQAQEVHLAVRKWMEEKVSPAVANSIRIIYGGSVTAANCRTLAKQPDVDGFLVGGASLKPDFIEICNANA</sequence>
<dbReference type="InterPro" id="IPR013785">
    <property type="entry name" value="Aldolase_TIM"/>
</dbReference>
<dbReference type="GO" id="GO:0006094">
    <property type="term" value="P:gluconeogenesis"/>
    <property type="evidence" value="ECO:0007669"/>
    <property type="project" value="UniProtKB-UniPathway"/>
</dbReference>
<evidence type="ECO:0000256" key="6">
    <source>
        <dbReference type="ARBA" id="ARBA00023235"/>
    </source>
</evidence>
<dbReference type="HAMAP" id="MF_00147_B">
    <property type="entry name" value="TIM_B"/>
    <property type="match status" value="1"/>
</dbReference>
<evidence type="ECO:0000256" key="1">
    <source>
        <dbReference type="ARBA" id="ARBA00004680"/>
    </source>
</evidence>
<keyword evidence="6 7" id="KW-0413">Isomerase</keyword>
<dbReference type="PROSITE" id="PS00171">
    <property type="entry name" value="TIM_1"/>
    <property type="match status" value="1"/>
</dbReference>
<dbReference type="EMBL" id="KV907492">
    <property type="protein sequence ID" value="OON13328.1"/>
    <property type="molecule type" value="Genomic_DNA"/>
</dbReference>
<evidence type="ECO:0000256" key="3">
    <source>
        <dbReference type="ARBA" id="ARBA00011738"/>
    </source>
</evidence>
<dbReference type="UniPathway" id="UPA00138"/>
<evidence type="ECO:0000256" key="2">
    <source>
        <dbReference type="ARBA" id="ARBA00007422"/>
    </source>
</evidence>
<dbReference type="GO" id="GO:0006096">
    <property type="term" value="P:glycolytic process"/>
    <property type="evidence" value="ECO:0007669"/>
    <property type="project" value="UniProtKB-UniPathway"/>
</dbReference>
<dbReference type="GO" id="GO:0019563">
    <property type="term" value="P:glycerol catabolic process"/>
    <property type="evidence" value="ECO:0007669"/>
    <property type="project" value="TreeGrafter"/>
</dbReference>
<dbReference type="Proteomes" id="UP000243686">
    <property type="component" value="Unassembled WGS sequence"/>
</dbReference>
<organism evidence="8 9">
    <name type="scientific">Opisthorchis viverrini</name>
    <name type="common">Southeast Asian liver fluke</name>
    <dbReference type="NCBI Taxonomy" id="6198"/>
    <lineage>
        <taxon>Eukaryota</taxon>
        <taxon>Metazoa</taxon>
        <taxon>Spiralia</taxon>
        <taxon>Lophotrochozoa</taxon>
        <taxon>Platyhelminthes</taxon>
        <taxon>Trematoda</taxon>
        <taxon>Digenea</taxon>
        <taxon>Opisthorchiida</taxon>
        <taxon>Opisthorchiata</taxon>
        <taxon>Opisthorchiidae</taxon>
        <taxon>Opisthorchis</taxon>
    </lineage>
</organism>
<dbReference type="SUPFAM" id="SSF51351">
    <property type="entry name" value="Triosephosphate isomerase (TIM)"/>
    <property type="match status" value="2"/>
</dbReference>
<dbReference type="InterPro" id="IPR035990">
    <property type="entry name" value="TIM_sf"/>
</dbReference>
<reference evidence="8 9" key="1">
    <citation type="submission" date="2015-03" db="EMBL/GenBank/DDBJ databases">
        <title>Draft genome of the nematode, Opisthorchis viverrini.</title>
        <authorList>
            <person name="Mitreva M."/>
        </authorList>
    </citation>
    <scope>NUCLEOTIDE SEQUENCE [LARGE SCALE GENOMIC DNA]</scope>
    <source>
        <strain evidence="8">Khon Kaen</strain>
    </source>
</reference>
<evidence type="ECO:0000313" key="8">
    <source>
        <dbReference type="EMBL" id="OON13328.1"/>
    </source>
</evidence>
<dbReference type="InterPro" id="IPR020861">
    <property type="entry name" value="Triosephosphate_isomerase_AS"/>
</dbReference>
<comment type="subunit">
    <text evidence="3">Homodimer.</text>
</comment>
<dbReference type="PANTHER" id="PTHR21139">
    <property type="entry name" value="TRIOSEPHOSPHATE ISOMERASE"/>
    <property type="match status" value="1"/>
</dbReference>
<dbReference type="InterPro" id="IPR000652">
    <property type="entry name" value="Triosephosphate_isomerase"/>
</dbReference>
<protein>
    <recommendedName>
        <fullName evidence="4 7">Triosephosphate isomerase</fullName>
        <ecNumber evidence="7">5.3.1.1</ecNumber>
    </recommendedName>
</protein>
<dbReference type="GO" id="GO:0005829">
    <property type="term" value="C:cytosol"/>
    <property type="evidence" value="ECO:0007669"/>
    <property type="project" value="TreeGrafter"/>
</dbReference>
<dbReference type="CDD" id="cd00311">
    <property type="entry name" value="TIM"/>
    <property type="match status" value="1"/>
</dbReference>
<proteinExistence type="inferred from homology"/>
<dbReference type="NCBIfam" id="TIGR00419">
    <property type="entry name" value="tim"/>
    <property type="match status" value="1"/>
</dbReference>
<name>A0A1S8WFU0_OPIVI</name>
<evidence type="ECO:0000256" key="5">
    <source>
        <dbReference type="ARBA" id="ARBA00022432"/>
    </source>
</evidence>
<dbReference type="EC" id="5.3.1.1" evidence="7"/>
<comment type="pathway">
    <text evidence="1 7">Carbohydrate degradation; glycolysis; D-glyceraldehyde 3-phosphate from glycerone phosphate: step 1/1.</text>
</comment>
<dbReference type="PANTHER" id="PTHR21139:SF2">
    <property type="entry name" value="TRIOSEPHOSPHATE ISOMERASE"/>
    <property type="match status" value="1"/>
</dbReference>
<comment type="similarity">
    <text evidence="2 7">Belongs to the triosephosphate isomerase family.</text>
</comment>
<evidence type="ECO:0000256" key="4">
    <source>
        <dbReference type="ARBA" id="ARBA00019397"/>
    </source>
</evidence>
<keyword evidence="5 7" id="KW-0312">Gluconeogenesis</keyword>
<dbReference type="Gene3D" id="3.20.20.70">
    <property type="entry name" value="Aldolase class I"/>
    <property type="match status" value="1"/>
</dbReference>
<evidence type="ECO:0000313" key="9">
    <source>
        <dbReference type="Proteomes" id="UP000243686"/>
    </source>
</evidence>
<gene>
    <name evidence="8" type="ORF">X801_09648</name>
</gene>
<keyword evidence="7" id="KW-0324">Glycolysis</keyword>
<dbReference type="GO" id="GO:0004807">
    <property type="term" value="F:triose-phosphate isomerase activity"/>
    <property type="evidence" value="ECO:0007669"/>
    <property type="project" value="UniProtKB-EC"/>
</dbReference>
<dbReference type="AlphaFoldDB" id="A0A1S8WFU0"/>
<dbReference type="Pfam" id="PF00121">
    <property type="entry name" value="TIM"/>
    <property type="match status" value="2"/>
</dbReference>
<accession>A0A1S8WFU0</accession>
<dbReference type="UniPathway" id="UPA00109">
    <property type="reaction ID" value="UER00189"/>
</dbReference>
<keyword evidence="9" id="KW-1185">Reference proteome</keyword>
<comment type="catalytic activity">
    <reaction evidence="7">
        <text>D-glyceraldehyde 3-phosphate = dihydroxyacetone phosphate</text>
        <dbReference type="Rhea" id="RHEA:18585"/>
        <dbReference type="ChEBI" id="CHEBI:57642"/>
        <dbReference type="ChEBI" id="CHEBI:59776"/>
        <dbReference type="EC" id="5.3.1.1"/>
    </reaction>
</comment>
<comment type="pathway">
    <text evidence="7">Carbohydrate biosynthesis; gluconeogenesis.</text>
</comment>
<dbReference type="InterPro" id="IPR022896">
    <property type="entry name" value="TrioseP_Isoase_bac/euk"/>
</dbReference>
<evidence type="ECO:0000256" key="7">
    <source>
        <dbReference type="RuleBase" id="RU363013"/>
    </source>
</evidence>